<feature type="compositionally biased region" description="Basic and acidic residues" evidence="1">
    <location>
        <begin position="231"/>
        <end position="241"/>
    </location>
</feature>
<accession>A0ABX8EEZ1</accession>
<evidence type="ECO:0000256" key="1">
    <source>
        <dbReference type="SAM" id="MobiDB-lite"/>
    </source>
</evidence>
<evidence type="ECO:0008006" key="5">
    <source>
        <dbReference type="Google" id="ProtNLM"/>
    </source>
</evidence>
<protein>
    <recommendedName>
        <fullName evidence="5">Transporter</fullName>
    </recommendedName>
</protein>
<keyword evidence="4" id="KW-1185">Reference proteome</keyword>
<proteinExistence type="predicted"/>
<reference evidence="3 4" key="1">
    <citation type="submission" date="2021-05" db="EMBL/GenBank/DDBJ databases">
        <title>Complete genome of Nocardioides aquaticus KCTC 9944T isolated from meromictic and hypersaline Ekho Lake, Antarctica.</title>
        <authorList>
            <person name="Hwang K."/>
            <person name="Kim K.M."/>
            <person name="Choe H."/>
        </authorList>
    </citation>
    <scope>NUCLEOTIDE SEQUENCE [LARGE SCALE GENOMIC DNA]</scope>
    <source>
        <strain evidence="3 4">KCTC 9944</strain>
    </source>
</reference>
<evidence type="ECO:0000256" key="2">
    <source>
        <dbReference type="SAM" id="Phobius"/>
    </source>
</evidence>
<dbReference type="EMBL" id="CP075371">
    <property type="protein sequence ID" value="QVT78460.1"/>
    <property type="molecule type" value="Genomic_DNA"/>
</dbReference>
<keyword evidence="2" id="KW-0472">Membrane</keyword>
<feature type="compositionally biased region" description="Polar residues" evidence="1">
    <location>
        <begin position="242"/>
        <end position="254"/>
    </location>
</feature>
<gene>
    <name evidence="3" type="ORF">ENKNEFLB_00837</name>
</gene>
<feature type="transmembrane region" description="Helical" evidence="2">
    <location>
        <begin position="149"/>
        <end position="170"/>
    </location>
</feature>
<keyword evidence="2" id="KW-1133">Transmembrane helix</keyword>
<keyword evidence="2" id="KW-0812">Transmembrane</keyword>
<dbReference type="Proteomes" id="UP000679307">
    <property type="component" value="Chromosome"/>
</dbReference>
<feature type="compositionally biased region" description="Polar residues" evidence="1">
    <location>
        <begin position="275"/>
        <end position="287"/>
    </location>
</feature>
<name>A0ABX8EEZ1_9ACTN</name>
<feature type="region of interest" description="Disordered" evidence="1">
    <location>
        <begin position="218"/>
        <end position="297"/>
    </location>
</feature>
<dbReference type="Pfam" id="PF05552">
    <property type="entry name" value="MS_channel_1st_1"/>
    <property type="match status" value="2"/>
</dbReference>
<sequence length="297" mass="31578">MDIGSSFENATDGIFAFIPNLLGSLLLLLIGYVIATVVAKLVKTVLDRLHLDTRLQESDAHTYVERVVPGASASNGISRVVFWLIFVFFISAAIGALGIPAVSTFMNQVLAYLPNVIVAILIFVVAALVSGAAAAGAAKLLGDTPTGKIAATVIPALVMVIALFMILNQLQIAPEIVTIAFAATMGALALGTALAFGLGGKDVAGRILEDAYTSSREAKERAKSDLQTGRARAEQQLDQRGDSSYQQDANQQGAYEQPGTYEQGYYDEGPYDQGVETQRTQPVQSTDPGYDPYQQGR</sequence>
<organism evidence="3 4">
    <name type="scientific">Nocardioides aquaticus</name>
    <dbReference type="NCBI Taxonomy" id="160826"/>
    <lineage>
        <taxon>Bacteria</taxon>
        <taxon>Bacillati</taxon>
        <taxon>Actinomycetota</taxon>
        <taxon>Actinomycetes</taxon>
        <taxon>Propionibacteriales</taxon>
        <taxon>Nocardioidaceae</taxon>
        <taxon>Nocardioides</taxon>
    </lineage>
</organism>
<feature type="transmembrane region" description="Helical" evidence="2">
    <location>
        <begin position="14"/>
        <end position="39"/>
    </location>
</feature>
<evidence type="ECO:0000313" key="3">
    <source>
        <dbReference type="EMBL" id="QVT78460.1"/>
    </source>
</evidence>
<feature type="transmembrane region" description="Helical" evidence="2">
    <location>
        <begin position="80"/>
        <end position="106"/>
    </location>
</feature>
<dbReference type="Gene3D" id="1.10.287.1260">
    <property type="match status" value="1"/>
</dbReference>
<feature type="transmembrane region" description="Helical" evidence="2">
    <location>
        <begin position="176"/>
        <end position="198"/>
    </location>
</feature>
<dbReference type="RefSeq" id="WP_214058041.1">
    <property type="nucleotide sequence ID" value="NZ_BAAAHS010000002.1"/>
</dbReference>
<evidence type="ECO:0000313" key="4">
    <source>
        <dbReference type="Proteomes" id="UP000679307"/>
    </source>
</evidence>
<feature type="transmembrane region" description="Helical" evidence="2">
    <location>
        <begin position="112"/>
        <end position="137"/>
    </location>
</feature>
<dbReference type="InterPro" id="IPR008910">
    <property type="entry name" value="MSC_TM_helix"/>
</dbReference>